<sequence length="146" mass="16338">MMTITPGIYRIRNVATNQYLTPQGGYATAGRPVKFEDFNQEGAQKWKLGYFEELAGTYMIANYVTEVRLQPGIPASRRELPALEVNSVNFTWVIAQAPSGQGYFLVKGDEQDQVAEADATTGEPVLNDLDRSRGERRQMWIFEAAA</sequence>
<dbReference type="InterPro" id="IPR000772">
    <property type="entry name" value="Ricin_B_lectin"/>
</dbReference>
<dbReference type="EMBL" id="JASBNA010000016">
    <property type="protein sequence ID" value="KAK7686629.1"/>
    <property type="molecule type" value="Genomic_DNA"/>
</dbReference>
<dbReference type="InterPro" id="IPR035992">
    <property type="entry name" value="Ricin_B-like_lectins"/>
</dbReference>
<dbReference type="Gene3D" id="2.80.10.50">
    <property type="match status" value="1"/>
</dbReference>
<name>A0AAW0G5H4_9APHY</name>
<comment type="caution">
    <text evidence="2">The sequence shown here is derived from an EMBL/GenBank/DDBJ whole genome shotgun (WGS) entry which is preliminary data.</text>
</comment>
<feature type="domain" description="Ricin B lectin" evidence="1">
    <location>
        <begin position="5"/>
        <end position="65"/>
    </location>
</feature>
<organism evidence="2 3">
    <name type="scientific">Cerrena zonata</name>
    <dbReference type="NCBI Taxonomy" id="2478898"/>
    <lineage>
        <taxon>Eukaryota</taxon>
        <taxon>Fungi</taxon>
        <taxon>Dikarya</taxon>
        <taxon>Basidiomycota</taxon>
        <taxon>Agaricomycotina</taxon>
        <taxon>Agaricomycetes</taxon>
        <taxon>Polyporales</taxon>
        <taxon>Cerrenaceae</taxon>
        <taxon>Cerrena</taxon>
    </lineage>
</organism>
<evidence type="ECO:0000313" key="3">
    <source>
        <dbReference type="Proteomes" id="UP001385951"/>
    </source>
</evidence>
<evidence type="ECO:0000313" key="2">
    <source>
        <dbReference type="EMBL" id="KAK7686629.1"/>
    </source>
</evidence>
<dbReference type="AlphaFoldDB" id="A0AAW0G5H4"/>
<dbReference type="SUPFAM" id="SSF50370">
    <property type="entry name" value="Ricin B-like lectins"/>
    <property type="match status" value="1"/>
</dbReference>
<dbReference type="Proteomes" id="UP001385951">
    <property type="component" value="Unassembled WGS sequence"/>
</dbReference>
<proteinExistence type="predicted"/>
<dbReference type="Pfam" id="PF14200">
    <property type="entry name" value="RicinB_lectin_2"/>
    <property type="match status" value="1"/>
</dbReference>
<protein>
    <recommendedName>
        <fullName evidence="1">Ricin B lectin domain-containing protein</fullName>
    </recommendedName>
</protein>
<accession>A0AAW0G5H4</accession>
<evidence type="ECO:0000259" key="1">
    <source>
        <dbReference type="Pfam" id="PF14200"/>
    </source>
</evidence>
<keyword evidence="3" id="KW-1185">Reference proteome</keyword>
<reference evidence="2 3" key="1">
    <citation type="submission" date="2022-09" db="EMBL/GenBank/DDBJ databases">
        <authorList>
            <person name="Palmer J.M."/>
        </authorList>
    </citation>
    <scope>NUCLEOTIDE SEQUENCE [LARGE SCALE GENOMIC DNA]</scope>
    <source>
        <strain evidence="2 3">DSM 7382</strain>
    </source>
</reference>
<gene>
    <name evidence="2" type="ORF">QCA50_010229</name>
</gene>